<dbReference type="Gene3D" id="3.10.310.50">
    <property type="match status" value="1"/>
</dbReference>
<evidence type="ECO:0000313" key="2">
    <source>
        <dbReference type="EMBL" id="TDQ57154.1"/>
    </source>
</evidence>
<comment type="caution">
    <text evidence="2">The sequence shown here is derived from an EMBL/GenBank/DDBJ whole genome shotgun (WGS) entry which is preliminary data.</text>
</comment>
<dbReference type="OrthoDB" id="5683663at2"/>
<proteinExistence type="predicted"/>
<gene>
    <name evidence="2" type="ORF">EDC45_1547</name>
</gene>
<dbReference type="EMBL" id="SNYQ01000006">
    <property type="protein sequence ID" value="TDQ57154.1"/>
    <property type="molecule type" value="Genomic_DNA"/>
</dbReference>
<accession>A0A4R6VAY3</accession>
<feature type="domain" description="TPM" evidence="1">
    <location>
        <begin position="8"/>
        <end position="122"/>
    </location>
</feature>
<organism evidence="2 3">
    <name type="scientific">Mesocricetibacter intestinalis</name>
    <dbReference type="NCBI Taxonomy" id="1521930"/>
    <lineage>
        <taxon>Bacteria</taxon>
        <taxon>Pseudomonadati</taxon>
        <taxon>Pseudomonadota</taxon>
        <taxon>Gammaproteobacteria</taxon>
        <taxon>Pasteurellales</taxon>
        <taxon>Pasteurellaceae</taxon>
        <taxon>Mesocricetibacter</taxon>
    </lineage>
</organism>
<dbReference type="PANTHER" id="PTHR30373">
    <property type="entry name" value="UPF0603 PROTEIN YGCG"/>
    <property type="match status" value="1"/>
</dbReference>
<protein>
    <submittedName>
        <fullName evidence="2">TLP18.3/Psb32/MOLO-1 phosphatase superfamily protein</fullName>
    </submittedName>
</protein>
<dbReference type="PANTHER" id="PTHR30373:SF8">
    <property type="entry name" value="BLL7265 PROTEIN"/>
    <property type="match status" value="1"/>
</dbReference>
<dbReference type="Pfam" id="PF04536">
    <property type="entry name" value="TPM_phosphatase"/>
    <property type="match status" value="1"/>
</dbReference>
<dbReference type="Proteomes" id="UP000295657">
    <property type="component" value="Unassembled WGS sequence"/>
</dbReference>
<evidence type="ECO:0000313" key="3">
    <source>
        <dbReference type="Proteomes" id="UP000295657"/>
    </source>
</evidence>
<reference evidence="2 3" key="1">
    <citation type="submission" date="2019-03" db="EMBL/GenBank/DDBJ databases">
        <title>Genomic Encyclopedia of Type Strains, Phase IV (KMG-IV): sequencing the most valuable type-strain genomes for metagenomic binning, comparative biology and taxonomic classification.</title>
        <authorList>
            <person name="Goeker M."/>
        </authorList>
    </citation>
    <scope>NUCLEOTIDE SEQUENCE [LARGE SCALE GENOMIC DNA]</scope>
    <source>
        <strain evidence="2 3">DSM 28403</strain>
    </source>
</reference>
<dbReference type="RefSeq" id="WP_133545122.1">
    <property type="nucleotide sequence ID" value="NZ_SNYQ01000006.1"/>
</dbReference>
<dbReference type="AlphaFoldDB" id="A0A4R6VAY3"/>
<name>A0A4R6VAY3_9PAST</name>
<dbReference type="InterPro" id="IPR007621">
    <property type="entry name" value="TPM_dom"/>
</dbReference>
<sequence>MSLFSMPFDKTQIERAIAQAEQKTSAELRVYIEPRMAEDSSSCFERGLQLFRQLEMENTAERNGVLIYIAYADRACAIIGDCNIHHYVGQSFWQQQYSLMAEDFAAGRYNQGMQAVIERIAEVLARYFPYQPEDRNELPDEVIINE</sequence>
<keyword evidence="3" id="KW-1185">Reference proteome</keyword>
<evidence type="ECO:0000259" key="1">
    <source>
        <dbReference type="Pfam" id="PF04536"/>
    </source>
</evidence>